<comment type="catalytic activity">
    <reaction evidence="7">
        <text>C-terminal L-cysteinyl-[HypE protein] + carbamoyl phosphate + ATP + H2O = C-terminal S-carboxamide-L-cysteinyl-[HypE protein] + AMP + phosphate + diphosphate + H(+)</text>
        <dbReference type="Rhea" id="RHEA:55636"/>
        <dbReference type="Rhea" id="RHEA-COMP:14247"/>
        <dbReference type="Rhea" id="RHEA-COMP:14392"/>
        <dbReference type="ChEBI" id="CHEBI:15377"/>
        <dbReference type="ChEBI" id="CHEBI:15378"/>
        <dbReference type="ChEBI" id="CHEBI:30616"/>
        <dbReference type="ChEBI" id="CHEBI:33019"/>
        <dbReference type="ChEBI" id="CHEBI:43474"/>
        <dbReference type="ChEBI" id="CHEBI:58228"/>
        <dbReference type="ChEBI" id="CHEBI:76913"/>
        <dbReference type="ChEBI" id="CHEBI:139126"/>
        <dbReference type="ChEBI" id="CHEBI:456215"/>
    </reaction>
</comment>
<evidence type="ECO:0000313" key="13">
    <source>
        <dbReference type="Proteomes" id="UP000315471"/>
    </source>
</evidence>
<keyword evidence="9" id="KW-0378">Hydrolase</keyword>
<dbReference type="NCBIfam" id="TIGR00143">
    <property type="entry name" value="hypF"/>
    <property type="match status" value="1"/>
</dbReference>
<dbReference type="GO" id="GO:0016743">
    <property type="term" value="F:carboxyl- or carbamoyltransferase activity"/>
    <property type="evidence" value="ECO:0007669"/>
    <property type="project" value="UniProtKB-UniRule"/>
</dbReference>
<name>A0A5C6E7F3_9BACT</name>
<dbReference type="InterPro" id="IPR036046">
    <property type="entry name" value="Acylphosphatase-like_dom_sf"/>
</dbReference>
<dbReference type="GO" id="GO:0003998">
    <property type="term" value="F:acylphosphatase activity"/>
    <property type="evidence" value="ECO:0007669"/>
    <property type="project" value="UniProtKB-EC"/>
</dbReference>
<comment type="caution">
    <text evidence="12">The sequence shown here is derived from an EMBL/GenBank/DDBJ whole genome shotgun (WGS) entry which is preliminary data.</text>
</comment>
<sequence length="789" mass="87628">MGLAMRMQRWRIRVTGVVQGVGYRPFVWRLAHSSRLSGWVRNDSMGVLIEAQGSRTELAEFCGRLRSEAPSLSLVRDILHETIDSVPKEHAFRINTGQKEADPHAFVSPDVSICSDCLAEINDPADRRYQYPFTNCTACGPRYTIITKLPYDRASTTMSDFEMCTSCRREYDNPADRRFHAQPNACPECGPSTWFIKSGENQEIRGRDAMQAVKESVARGGIVAIKGVGGFHLACDARNSEAVAKLRERKHRFEKPLAVMVADIATCESIAVLSDADRVLLESRQRPIVVLHRQEGAESLCELVAPGSDFVGVVLAYSPLHSLLLRPGDVWVMTSGNLSDEPIAYDNDDAIERLRKIADAFLLHDRRIETVCDDSVLRVLDGEVLPIRRSRGYAPLPIKLPTDGPPVLAVGGEIKATACVTKGHHCFLSQHIGDMGNQETLSAMENAVDHLLRLYNIKPDSVVADQHPNYLSSAWAEQFSRKHAVPMLRVQHHHAHVASLLAEHSIVPEEKIIGVCFDGTGFGTDEAIWGGEWLIANASDFERYAHLAYLPLPGGDACIRHPSRSALAALYQAGIEWSDSLASVFVTAAKERTVLDQQLQRNFRCVPSSSMGRLFDAVASLCGVRHVVSYEGQAAMECEAIAARKLDESQFKPYDITVIDGDIQQIDTTHLIHQIVSELLRKRSAADILVRFHLTVAEMIARISLNARAKHRIDRVGLTGGVFQNVLLTRLARQRLMHEGFEVLTHTIVPPNDGGLALGQAWIAQRRTVLLHRERYLFGGEAPSYDQDR</sequence>
<dbReference type="InterPro" id="IPR004421">
    <property type="entry name" value="Carbamoyltransferase_HypF"/>
</dbReference>
<comment type="catalytic activity">
    <reaction evidence="9">
        <text>an acyl phosphate + H2O = a carboxylate + phosphate + H(+)</text>
        <dbReference type="Rhea" id="RHEA:14965"/>
        <dbReference type="ChEBI" id="CHEBI:15377"/>
        <dbReference type="ChEBI" id="CHEBI:15378"/>
        <dbReference type="ChEBI" id="CHEBI:29067"/>
        <dbReference type="ChEBI" id="CHEBI:43474"/>
        <dbReference type="ChEBI" id="CHEBI:59918"/>
        <dbReference type="EC" id="3.6.1.7"/>
    </reaction>
</comment>
<proteinExistence type="inferred from homology"/>
<keyword evidence="5" id="KW-0863">Zinc-finger</keyword>
<evidence type="ECO:0000256" key="3">
    <source>
        <dbReference type="ARBA" id="ARBA00022598"/>
    </source>
</evidence>
<comment type="similarity">
    <text evidence="2 8">Belongs to the carbamoyltransferase HypF family.</text>
</comment>
<feature type="domain" description="Acylphosphatase-like" evidence="10">
    <location>
        <begin position="9"/>
        <end position="96"/>
    </location>
</feature>
<dbReference type="AlphaFoldDB" id="A0A5C6E7F3"/>
<dbReference type="SUPFAM" id="SSF53067">
    <property type="entry name" value="Actin-like ATPase domain"/>
    <property type="match status" value="1"/>
</dbReference>
<dbReference type="PIRSF" id="PIRSF006256">
    <property type="entry name" value="CMPcnvr_hdrg_mat"/>
    <property type="match status" value="1"/>
</dbReference>
<dbReference type="EMBL" id="SJPY01000001">
    <property type="protein sequence ID" value="TWU44882.1"/>
    <property type="molecule type" value="Genomic_DNA"/>
</dbReference>
<dbReference type="EC" id="6.2.-.-" evidence="8"/>
<feature type="active site" evidence="9">
    <location>
        <position position="42"/>
    </location>
</feature>
<dbReference type="GO" id="GO:0008270">
    <property type="term" value="F:zinc ion binding"/>
    <property type="evidence" value="ECO:0007669"/>
    <property type="project" value="UniProtKB-KW"/>
</dbReference>
<dbReference type="Gene3D" id="3.90.870.50">
    <property type="match status" value="1"/>
</dbReference>
<evidence type="ECO:0000259" key="10">
    <source>
        <dbReference type="PROSITE" id="PS51160"/>
    </source>
</evidence>
<dbReference type="PROSITE" id="PS51163">
    <property type="entry name" value="YRDC"/>
    <property type="match status" value="1"/>
</dbReference>
<dbReference type="Gene3D" id="3.30.420.40">
    <property type="match status" value="1"/>
</dbReference>
<reference evidence="12 13" key="1">
    <citation type="submission" date="2019-02" db="EMBL/GenBank/DDBJ databases">
        <title>Deep-cultivation of Planctomycetes and their phenomic and genomic characterization uncovers novel biology.</title>
        <authorList>
            <person name="Wiegand S."/>
            <person name="Jogler M."/>
            <person name="Boedeker C."/>
            <person name="Pinto D."/>
            <person name="Vollmers J."/>
            <person name="Rivas-Marin E."/>
            <person name="Kohn T."/>
            <person name="Peeters S.H."/>
            <person name="Heuer A."/>
            <person name="Rast P."/>
            <person name="Oberbeckmann S."/>
            <person name="Bunk B."/>
            <person name="Jeske O."/>
            <person name="Meyerdierks A."/>
            <person name="Storesund J.E."/>
            <person name="Kallscheuer N."/>
            <person name="Luecker S."/>
            <person name="Lage O.M."/>
            <person name="Pohl T."/>
            <person name="Merkel B.J."/>
            <person name="Hornburger P."/>
            <person name="Mueller R.-W."/>
            <person name="Bruemmer F."/>
            <person name="Labrenz M."/>
            <person name="Spormann A.M."/>
            <person name="Op Den Camp H."/>
            <person name="Overmann J."/>
            <person name="Amann R."/>
            <person name="Jetten M.S.M."/>
            <person name="Mascher T."/>
            <person name="Medema M.H."/>
            <person name="Devos D.P."/>
            <person name="Kaster A.-K."/>
            <person name="Ovreas L."/>
            <person name="Rohde M."/>
            <person name="Galperin M.Y."/>
            <person name="Jogler C."/>
        </authorList>
    </citation>
    <scope>NUCLEOTIDE SEQUENCE [LARGE SCALE GENOMIC DNA]</scope>
    <source>
        <strain evidence="12 13">Q31b</strain>
    </source>
</reference>
<keyword evidence="12" id="KW-0808">Transferase</keyword>
<feature type="active site" evidence="9">
    <location>
        <position position="24"/>
    </location>
</feature>
<dbReference type="SUPFAM" id="SSF54975">
    <property type="entry name" value="Acylphosphatase/BLUF domain-like"/>
    <property type="match status" value="1"/>
</dbReference>
<dbReference type="Pfam" id="PF07503">
    <property type="entry name" value="zf-HYPF"/>
    <property type="match status" value="2"/>
</dbReference>
<dbReference type="PANTHER" id="PTHR42959:SF1">
    <property type="entry name" value="CARBAMOYLTRANSFERASE HYPF"/>
    <property type="match status" value="1"/>
</dbReference>
<protein>
    <recommendedName>
        <fullName evidence="8">Carbamoyltransferase</fullName>
        <ecNumber evidence="8">6.2.-.-</ecNumber>
    </recommendedName>
</protein>
<feature type="domain" description="YrdC-like" evidence="11">
    <location>
        <begin position="207"/>
        <end position="392"/>
    </location>
</feature>
<dbReference type="PROSITE" id="PS51160">
    <property type="entry name" value="ACYLPHOSPHATASE_3"/>
    <property type="match status" value="1"/>
</dbReference>
<evidence type="ECO:0000256" key="4">
    <source>
        <dbReference type="ARBA" id="ARBA00022723"/>
    </source>
</evidence>
<evidence type="ECO:0000256" key="8">
    <source>
        <dbReference type="PIRNR" id="PIRNR006256"/>
    </source>
</evidence>
<dbReference type="InterPro" id="IPR017945">
    <property type="entry name" value="DHBP_synth_RibB-like_a/b_dom"/>
</dbReference>
<evidence type="ECO:0000256" key="2">
    <source>
        <dbReference type="ARBA" id="ARBA00008097"/>
    </source>
</evidence>
<dbReference type="Pfam" id="PF17788">
    <property type="entry name" value="HypF_C"/>
    <property type="match status" value="1"/>
</dbReference>
<gene>
    <name evidence="12" type="primary">hypF</name>
    <name evidence="12" type="ORF">Q31b_00520</name>
</gene>
<keyword evidence="3" id="KW-0436">Ligase</keyword>
<keyword evidence="6" id="KW-0862">Zinc</keyword>
<comment type="pathway">
    <text evidence="1">Protein modification; [NiFe] hydrogenase maturation.</text>
</comment>
<dbReference type="Pfam" id="PF22521">
    <property type="entry name" value="HypF_C_2"/>
    <property type="match status" value="1"/>
</dbReference>
<dbReference type="Gene3D" id="3.30.420.360">
    <property type="match status" value="1"/>
</dbReference>
<dbReference type="InterPro" id="IPR051060">
    <property type="entry name" value="Carbamoyltrans_HypF-like"/>
</dbReference>
<evidence type="ECO:0000256" key="9">
    <source>
        <dbReference type="PROSITE-ProRule" id="PRU00520"/>
    </source>
</evidence>
<keyword evidence="13" id="KW-1185">Reference proteome</keyword>
<dbReference type="SUPFAM" id="SSF55821">
    <property type="entry name" value="YrdC/RibB"/>
    <property type="match status" value="1"/>
</dbReference>
<dbReference type="InterPro" id="IPR043129">
    <property type="entry name" value="ATPase_NBD"/>
</dbReference>
<dbReference type="UniPathway" id="UPA00335"/>
<evidence type="ECO:0000256" key="5">
    <source>
        <dbReference type="ARBA" id="ARBA00022771"/>
    </source>
</evidence>
<evidence type="ECO:0000313" key="12">
    <source>
        <dbReference type="EMBL" id="TWU44882.1"/>
    </source>
</evidence>
<dbReference type="Gene3D" id="3.30.110.120">
    <property type="match status" value="1"/>
</dbReference>
<dbReference type="Proteomes" id="UP000315471">
    <property type="component" value="Unassembled WGS sequence"/>
</dbReference>
<dbReference type="InterPro" id="IPR006070">
    <property type="entry name" value="Sua5-like_dom"/>
</dbReference>
<dbReference type="GO" id="GO:0051604">
    <property type="term" value="P:protein maturation"/>
    <property type="evidence" value="ECO:0007669"/>
    <property type="project" value="TreeGrafter"/>
</dbReference>
<dbReference type="Pfam" id="PF01300">
    <property type="entry name" value="Sua5_yciO_yrdC"/>
    <property type="match status" value="1"/>
</dbReference>
<evidence type="ECO:0000256" key="6">
    <source>
        <dbReference type="ARBA" id="ARBA00022833"/>
    </source>
</evidence>
<keyword evidence="4" id="KW-0479">Metal-binding</keyword>
<dbReference type="GO" id="GO:0003725">
    <property type="term" value="F:double-stranded RNA binding"/>
    <property type="evidence" value="ECO:0007669"/>
    <property type="project" value="InterPro"/>
</dbReference>
<dbReference type="GO" id="GO:0016874">
    <property type="term" value="F:ligase activity"/>
    <property type="evidence" value="ECO:0007669"/>
    <property type="project" value="UniProtKB-UniRule"/>
</dbReference>
<dbReference type="PANTHER" id="PTHR42959">
    <property type="entry name" value="CARBAMOYLTRANSFERASE"/>
    <property type="match status" value="1"/>
</dbReference>
<evidence type="ECO:0000256" key="1">
    <source>
        <dbReference type="ARBA" id="ARBA00004711"/>
    </source>
</evidence>
<dbReference type="Pfam" id="PF00708">
    <property type="entry name" value="Acylphosphatase"/>
    <property type="match status" value="1"/>
</dbReference>
<dbReference type="InterPro" id="IPR041440">
    <property type="entry name" value="HypF_C"/>
</dbReference>
<dbReference type="InterPro" id="IPR011125">
    <property type="entry name" value="Znf_HypF"/>
</dbReference>
<evidence type="ECO:0000259" key="11">
    <source>
        <dbReference type="PROSITE" id="PS51163"/>
    </source>
</evidence>
<dbReference type="InterPro" id="IPR055128">
    <property type="entry name" value="HypF_C_2"/>
</dbReference>
<dbReference type="InterPro" id="IPR001792">
    <property type="entry name" value="Acylphosphatase-like_dom"/>
</dbReference>
<organism evidence="12 13">
    <name type="scientific">Novipirellula aureliae</name>
    <dbReference type="NCBI Taxonomy" id="2527966"/>
    <lineage>
        <taxon>Bacteria</taxon>
        <taxon>Pseudomonadati</taxon>
        <taxon>Planctomycetota</taxon>
        <taxon>Planctomycetia</taxon>
        <taxon>Pirellulales</taxon>
        <taxon>Pirellulaceae</taxon>
        <taxon>Novipirellula</taxon>
    </lineage>
</organism>
<evidence type="ECO:0000256" key="7">
    <source>
        <dbReference type="ARBA" id="ARBA00048220"/>
    </source>
</evidence>
<accession>A0A5C6E7F3</accession>